<dbReference type="InterPro" id="IPR011650">
    <property type="entry name" value="Peptidase_M20_dimer"/>
</dbReference>
<evidence type="ECO:0000313" key="14">
    <source>
        <dbReference type="EMBL" id="PSH55583.1"/>
    </source>
</evidence>
<evidence type="ECO:0000259" key="13">
    <source>
        <dbReference type="Pfam" id="PF07687"/>
    </source>
</evidence>
<reference evidence="15" key="1">
    <citation type="submission" date="2017-11" db="EMBL/GenBank/DDBJ databases">
        <authorList>
            <person name="Kuznetsova I."/>
            <person name="Sazanova A."/>
            <person name="Chirak E."/>
            <person name="Safronova V."/>
            <person name="Willems A."/>
        </authorList>
    </citation>
    <scope>NUCLEOTIDE SEQUENCE [LARGE SCALE GENOMIC DNA]</scope>
    <source>
        <strain evidence="15">CCBAU 03422</strain>
    </source>
</reference>
<dbReference type="PANTHER" id="PTHR43808">
    <property type="entry name" value="ACETYLORNITHINE DEACETYLASE"/>
    <property type="match status" value="1"/>
</dbReference>
<comment type="cofactor">
    <cofactor evidence="1">
        <name>Co(2+)</name>
        <dbReference type="ChEBI" id="CHEBI:48828"/>
    </cofactor>
</comment>
<comment type="similarity">
    <text evidence="4">Belongs to the peptidase M20A family.</text>
</comment>
<dbReference type="InterPro" id="IPR001261">
    <property type="entry name" value="ArgE/DapE_CS"/>
</dbReference>
<evidence type="ECO:0000313" key="15">
    <source>
        <dbReference type="Proteomes" id="UP000241764"/>
    </source>
</evidence>
<evidence type="ECO:0000256" key="10">
    <source>
        <dbReference type="ARBA" id="ARBA00022833"/>
    </source>
</evidence>
<dbReference type="AlphaFoldDB" id="A0A2P7AMY0"/>
<comment type="pathway">
    <text evidence="3">Amino-acid biosynthesis; L-lysine biosynthesis via DAP pathway; LL-2,6-diaminopimelate from (S)-tetrahydrodipicolinate (succinylase route): step 3/3.</text>
</comment>
<evidence type="ECO:0000256" key="2">
    <source>
        <dbReference type="ARBA" id="ARBA00001947"/>
    </source>
</evidence>
<dbReference type="SUPFAM" id="SSF53187">
    <property type="entry name" value="Zn-dependent exopeptidases"/>
    <property type="match status" value="1"/>
</dbReference>
<evidence type="ECO:0000256" key="9">
    <source>
        <dbReference type="ARBA" id="ARBA00022801"/>
    </source>
</evidence>
<proteinExistence type="inferred from homology"/>
<dbReference type="EMBL" id="PGGM01000029">
    <property type="protein sequence ID" value="PSH55583.1"/>
    <property type="molecule type" value="Genomic_DNA"/>
</dbReference>
<dbReference type="UniPathway" id="UPA00034">
    <property type="reaction ID" value="UER00021"/>
</dbReference>
<comment type="cofactor">
    <cofactor evidence="2">
        <name>Zn(2+)</name>
        <dbReference type="ChEBI" id="CHEBI:29105"/>
    </cofactor>
</comment>
<organism evidence="14 15">
    <name type="scientific">Phyllobacterium sophorae</name>
    <dbReference type="NCBI Taxonomy" id="1520277"/>
    <lineage>
        <taxon>Bacteria</taxon>
        <taxon>Pseudomonadati</taxon>
        <taxon>Pseudomonadota</taxon>
        <taxon>Alphaproteobacteria</taxon>
        <taxon>Hyphomicrobiales</taxon>
        <taxon>Phyllobacteriaceae</taxon>
        <taxon>Phyllobacterium</taxon>
    </lineage>
</organism>
<dbReference type="PROSITE" id="PS00758">
    <property type="entry name" value="ARGE_DAPE_CPG2_1"/>
    <property type="match status" value="1"/>
</dbReference>
<dbReference type="InterPro" id="IPR010182">
    <property type="entry name" value="ArgE/DapE"/>
</dbReference>
<dbReference type="Proteomes" id="UP000241764">
    <property type="component" value="Unassembled WGS sequence"/>
</dbReference>
<dbReference type="GO" id="GO:0009014">
    <property type="term" value="F:succinyl-diaminopimelate desuccinylase activity"/>
    <property type="evidence" value="ECO:0007669"/>
    <property type="project" value="UniProtKB-EC"/>
</dbReference>
<evidence type="ECO:0000256" key="4">
    <source>
        <dbReference type="ARBA" id="ARBA00006247"/>
    </source>
</evidence>
<dbReference type="NCBIfam" id="TIGR01910">
    <property type="entry name" value="DapE-ArgE"/>
    <property type="match status" value="1"/>
</dbReference>
<accession>A0A2P7AMY0</accession>
<dbReference type="InterPro" id="IPR002933">
    <property type="entry name" value="Peptidase_M20"/>
</dbReference>
<name>A0A2P7AMY0_9HYPH</name>
<dbReference type="InterPro" id="IPR050072">
    <property type="entry name" value="Peptidase_M20A"/>
</dbReference>
<gene>
    <name evidence="14" type="ORF">CU103_30620</name>
</gene>
<dbReference type="Pfam" id="PF07687">
    <property type="entry name" value="M20_dimer"/>
    <property type="match status" value="1"/>
</dbReference>
<evidence type="ECO:0000256" key="3">
    <source>
        <dbReference type="ARBA" id="ARBA00005130"/>
    </source>
</evidence>
<dbReference type="SUPFAM" id="SSF55031">
    <property type="entry name" value="Bacterial exopeptidase dimerisation domain"/>
    <property type="match status" value="1"/>
</dbReference>
<feature type="domain" description="Peptidase M20 dimerisation" evidence="13">
    <location>
        <begin position="174"/>
        <end position="278"/>
    </location>
</feature>
<evidence type="ECO:0000256" key="12">
    <source>
        <dbReference type="ARBA" id="ARBA00051301"/>
    </source>
</evidence>
<dbReference type="OrthoDB" id="9809784at2"/>
<evidence type="ECO:0000256" key="5">
    <source>
        <dbReference type="ARBA" id="ARBA00011921"/>
    </source>
</evidence>
<evidence type="ECO:0000256" key="8">
    <source>
        <dbReference type="ARBA" id="ARBA00022723"/>
    </source>
</evidence>
<keyword evidence="9" id="KW-0378">Hydrolase</keyword>
<dbReference type="GO" id="GO:0046872">
    <property type="term" value="F:metal ion binding"/>
    <property type="evidence" value="ECO:0007669"/>
    <property type="project" value="UniProtKB-KW"/>
</dbReference>
<dbReference type="Gene3D" id="3.40.630.10">
    <property type="entry name" value="Zn peptidases"/>
    <property type="match status" value="2"/>
</dbReference>
<dbReference type="Gene3D" id="3.30.70.360">
    <property type="match status" value="1"/>
</dbReference>
<dbReference type="GO" id="GO:0009089">
    <property type="term" value="P:lysine biosynthetic process via diaminopimelate"/>
    <property type="evidence" value="ECO:0007669"/>
    <property type="project" value="UniProtKB-UniPathway"/>
</dbReference>
<comment type="caution">
    <text evidence="14">The sequence shown here is derived from an EMBL/GenBank/DDBJ whole genome shotgun (WGS) entry which is preliminary data.</text>
</comment>
<keyword evidence="10" id="KW-0862">Zinc</keyword>
<evidence type="ECO:0000256" key="1">
    <source>
        <dbReference type="ARBA" id="ARBA00001941"/>
    </source>
</evidence>
<keyword evidence="15" id="KW-1185">Reference proteome</keyword>
<comment type="catalytic activity">
    <reaction evidence="12">
        <text>N-succinyl-(2S,6S)-2,6-diaminopimelate + H2O = (2S,6S)-2,6-diaminopimelate + succinate</text>
        <dbReference type="Rhea" id="RHEA:22608"/>
        <dbReference type="ChEBI" id="CHEBI:15377"/>
        <dbReference type="ChEBI" id="CHEBI:30031"/>
        <dbReference type="ChEBI" id="CHEBI:57609"/>
        <dbReference type="ChEBI" id="CHEBI:58087"/>
        <dbReference type="EC" id="3.5.1.18"/>
    </reaction>
</comment>
<sequence>MSIASVQTVALLQELIKIESVNPSLSPKGSGEQAVAEHLERFCNERNLPYEFQEVADGRSNFLTWVPGKDPDKRILFIAHMDTVPIDKWESDPFSGEQREGRIYGRGSCDTKGSLAAMLVALSTLGERQPNATVVVAASIDEEFRKLGARAIADSGVTYEGAVVGEPTELELVVAHMGSVRWQIEVEGVPAHSSKPHLGVNAITGMAKVILALDEHHRSLVSRAQHPLVGSSQLTVSLIEGGLELTTVPPVCRIWVDRRLIPGERPQDAIQEVESILEGFRRGEDKINVRSLLPALEDPPPISSESSKIAAVAAAACADVAGTGEQKGATGGSDANQLSLAGIPCVVIGPGRTAQAHTNNEFVEIDQLAKVVEIYQKIMLSY</sequence>
<dbReference type="PANTHER" id="PTHR43808:SF8">
    <property type="entry name" value="PEPTIDASE M20 DIMERISATION DOMAIN-CONTAINING PROTEIN"/>
    <property type="match status" value="1"/>
</dbReference>
<dbReference type="EC" id="3.5.1.18" evidence="5"/>
<protein>
    <recommendedName>
        <fullName evidence="6">Probable succinyl-diaminopimelate desuccinylase</fullName>
        <ecNumber evidence="5">3.5.1.18</ecNumber>
    </recommendedName>
</protein>
<keyword evidence="11" id="KW-0170">Cobalt</keyword>
<dbReference type="CDD" id="cd03894">
    <property type="entry name" value="M20_ArgE"/>
    <property type="match status" value="1"/>
</dbReference>
<keyword evidence="8" id="KW-0479">Metal-binding</keyword>
<keyword evidence="7" id="KW-0028">Amino-acid biosynthesis</keyword>
<evidence type="ECO:0000256" key="6">
    <source>
        <dbReference type="ARBA" id="ARBA00016853"/>
    </source>
</evidence>
<dbReference type="InterPro" id="IPR036264">
    <property type="entry name" value="Bact_exopeptidase_dim_dom"/>
</dbReference>
<dbReference type="Pfam" id="PF01546">
    <property type="entry name" value="Peptidase_M20"/>
    <property type="match status" value="1"/>
</dbReference>
<evidence type="ECO:0000256" key="7">
    <source>
        <dbReference type="ARBA" id="ARBA00022605"/>
    </source>
</evidence>
<evidence type="ECO:0000256" key="11">
    <source>
        <dbReference type="ARBA" id="ARBA00023285"/>
    </source>
</evidence>
<dbReference type="RefSeq" id="WP_106667782.1">
    <property type="nucleotide sequence ID" value="NZ_PGGM01000029.1"/>
</dbReference>